<dbReference type="Gene3D" id="3.30.40.10">
    <property type="entry name" value="Zinc/RING finger domain, C3HC4 (zinc finger)"/>
    <property type="match status" value="1"/>
</dbReference>
<dbReference type="PROSITE" id="PS51644">
    <property type="entry name" value="HTH_OST"/>
    <property type="match status" value="1"/>
</dbReference>
<dbReference type="InterPro" id="IPR003613">
    <property type="entry name" value="Ubox_domain"/>
</dbReference>
<dbReference type="Pfam" id="PF12872">
    <property type="entry name" value="OST-HTH"/>
    <property type="match status" value="1"/>
</dbReference>
<evidence type="ECO:0000313" key="5">
    <source>
        <dbReference type="Proteomes" id="UP000789595"/>
    </source>
</evidence>
<dbReference type="PANTHER" id="PTHR46573:SF1">
    <property type="entry name" value="WD REPEAT, SAM AND U-BOX DOMAIN-CONTAINING PROTEIN 1"/>
    <property type="match status" value="1"/>
</dbReference>
<dbReference type="GO" id="GO:0016567">
    <property type="term" value="P:protein ubiquitination"/>
    <property type="evidence" value="ECO:0007669"/>
    <property type="project" value="InterPro"/>
</dbReference>
<dbReference type="InterPro" id="IPR041966">
    <property type="entry name" value="LOTUS-like"/>
</dbReference>
<dbReference type="PANTHER" id="PTHR46573">
    <property type="entry name" value="WD REPEAT, SAM AND U-BOX DOMAIN-CONTAINING PROTEIN 1"/>
    <property type="match status" value="1"/>
</dbReference>
<dbReference type="InterPro" id="IPR012340">
    <property type="entry name" value="NA-bd_OB-fold"/>
</dbReference>
<feature type="region of interest" description="Disordered" evidence="1">
    <location>
        <begin position="279"/>
        <end position="302"/>
    </location>
</feature>
<evidence type="ECO:0000259" key="2">
    <source>
        <dbReference type="PROSITE" id="PS51644"/>
    </source>
</evidence>
<dbReference type="Pfam" id="PF04564">
    <property type="entry name" value="U-box"/>
    <property type="match status" value="1"/>
</dbReference>
<dbReference type="CDD" id="cd09487">
    <property type="entry name" value="SAM_superfamily"/>
    <property type="match status" value="1"/>
</dbReference>
<accession>A0A8J2SZM5</accession>
<reference evidence="4" key="1">
    <citation type="submission" date="2021-11" db="EMBL/GenBank/DDBJ databases">
        <authorList>
            <consortium name="Genoscope - CEA"/>
            <person name="William W."/>
        </authorList>
    </citation>
    <scope>NUCLEOTIDE SEQUENCE</scope>
</reference>
<evidence type="ECO:0000256" key="1">
    <source>
        <dbReference type="SAM" id="MobiDB-lite"/>
    </source>
</evidence>
<evidence type="ECO:0008006" key="6">
    <source>
        <dbReference type="Google" id="ProtNLM"/>
    </source>
</evidence>
<dbReference type="InterPro" id="IPR052085">
    <property type="entry name" value="WD-SAM-U-box"/>
</dbReference>
<dbReference type="PROSITE" id="PS51698">
    <property type="entry name" value="U_BOX"/>
    <property type="match status" value="1"/>
</dbReference>
<feature type="domain" description="U-box" evidence="3">
    <location>
        <begin position="425"/>
        <end position="500"/>
    </location>
</feature>
<dbReference type="SUPFAM" id="SSF57850">
    <property type="entry name" value="RING/U-box"/>
    <property type="match status" value="1"/>
</dbReference>
<dbReference type="CDD" id="cd16655">
    <property type="entry name" value="RING-Ubox_WDSUB1-like"/>
    <property type="match status" value="1"/>
</dbReference>
<dbReference type="InterPro" id="IPR025605">
    <property type="entry name" value="OST-HTH/LOTUS_dom"/>
</dbReference>
<dbReference type="Proteomes" id="UP000789595">
    <property type="component" value="Unassembled WGS sequence"/>
</dbReference>
<proteinExistence type="predicted"/>
<comment type="caution">
    <text evidence="4">The sequence shown here is derived from an EMBL/GenBank/DDBJ whole genome shotgun (WGS) entry which is preliminary data.</text>
</comment>
<feature type="domain" description="HTH OST-type" evidence="2">
    <location>
        <begin position="175"/>
        <end position="254"/>
    </location>
</feature>
<sequence>MANETPAVRETLSRDAELLEPLASEAAAEAPPMAPAFVMGPDGLMYPAPPAYDPYAAMPMYGGPMYPGAYAPPPPMALAPPPPDTIFQGTVTNFGNFNKDGRASRHCYGFIKIDHSGNEVFVSEEDAPDGYLSQGDRCKFRIVDARTKNRRTGAPQWKATDVVCIQRAEFMGPIQIKAIDRELVDLVEANGGEMRVTRLAERYVERHGKPLDVRAVGYKDLRQFVMSSRRLIYDPRVSPGEPTLGGLVRLAPGSAKQRDAELKAREQALIEREEALAKREADARDFPPLKSSPAAPREPGVSEAMRHLSLEPKRDESKTEPVPAGYTVVAAVLQHLDETRLLPTFLAQQIDDAALPYLEPTDLIELGVAPMTCLAILGASAAGGKQKKLETQDVLHDVATHQSVLEKELAEHRAELQRLRISTAELPEDMCCSITCELMKEPYLCVGDSHTYERVAIEQWFATGARTSPTTNERLDNLTLVPNHAMRRLILALLERRRDASGADETKGPS</sequence>
<dbReference type="AlphaFoldDB" id="A0A8J2SZM5"/>
<dbReference type="InterPro" id="IPR013083">
    <property type="entry name" value="Znf_RING/FYVE/PHD"/>
</dbReference>
<gene>
    <name evidence="4" type="ORF">PECAL_6P06060</name>
</gene>
<dbReference type="GO" id="GO:0004842">
    <property type="term" value="F:ubiquitin-protein transferase activity"/>
    <property type="evidence" value="ECO:0007669"/>
    <property type="project" value="InterPro"/>
</dbReference>
<dbReference type="EMBL" id="CAKKNE010000006">
    <property type="protein sequence ID" value="CAH0379004.1"/>
    <property type="molecule type" value="Genomic_DNA"/>
</dbReference>
<dbReference type="SMART" id="SM00504">
    <property type="entry name" value="Ubox"/>
    <property type="match status" value="1"/>
</dbReference>
<protein>
    <recommendedName>
        <fullName evidence="6">U-box domain-containing protein</fullName>
    </recommendedName>
</protein>
<evidence type="ECO:0000313" key="4">
    <source>
        <dbReference type="EMBL" id="CAH0379004.1"/>
    </source>
</evidence>
<dbReference type="Gene3D" id="2.40.50.140">
    <property type="entry name" value="Nucleic acid-binding proteins"/>
    <property type="match status" value="1"/>
</dbReference>
<keyword evidence="5" id="KW-1185">Reference proteome</keyword>
<dbReference type="Gene3D" id="3.30.420.610">
    <property type="entry name" value="LOTUS domain-like"/>
    <property type="match status" value="1"/>
</dbReference>
<organism evidence="4 5">
    <name type="scientific">Pelagomonas calceolata</name>
    <dbReference type="NCBI Taxonomy" id="35677"/>
    <lineage>
        <taxon>Eukaryota</taxon>
        <taxon>Sar</taxon>
        <taxon>Stramenopiles</taxon>
        <taxon>Ochrophyta</taxon>
        <taxon>Pelagophyceae</taxon>
        <taxon>Pelagomonadales</taxon>
        <taxon>Pelagomonadaceae</taxon>
        <taxon>Pelagomonas</taxon>
    </lineage>
</organism>
<name>A0A8J2SZM5_9STRA</name>
<dbReference type="OrthoDB" id="424220at2759"/>
<evidence type="ECO:0000259" key="3">
    <source>
        <dbReference type="PROSITE" id="PS51698"/>
    </source>
</evidence>